<dbReference type="InterPro" id="IPR020084">
    <property type="entry name" value="NUDIX_hydrolase_CS"/>
</dbReference>
<dbReference type="GO" id="GO:0016787">
    <property type="term" value="F:hydrolase activity"/>
    <property type="evidence" value="ECO:0007669"/>
    <property type="project" value="UniProtKB-KW"/>
</dbReference>
<dbReference type="PROSITE" id="PS51462">
    <property type="entry name" value="NUDIX"/>
    <property type="match status" value="1"/>
</dbReference>
<proteinExistence type="inferred from homology"/>
<dbReference type="PANTHER" id="PTHR11839">
    <property type="entry name" value="UDP/ADP-SUGAR PYROPHOSPHATASE"/>
    <property type="match status" value="1"/>
</dbReference>
<reference evidence="7" key="1">
    <citation type="journal article" date="2019" name="Int. J. Syst. Evol. Microbiol.">
        <title>The Global Catalogue of Microorganisms (GCM) 10K type strain sequencing project: providing services to taxonomists for standard genome sequencing and annotation.</title>
        <authorList>
            <consortium name="The Broad Institute Genomics Platform"/>
            <consortium name="The Broad Institute Genome Sequencing Center for Infectious Disease"/>
            <person name="Wu L."/>
            <person name="Ma J."/>
        </authorList>
    </citation>
    <scope>NUCLEOTIDE SEQUENCE [LARGE SCALE GENOMIC DNA]</scope>
    <source>
        <strain evidence="7">CGMCC 1.10363</strain>
    </source>
</reference>
<dbReference type="EC" id="3.6.-.-" evidence="6"/>
<protein>
    <submittedName>
        <fullName evidence="6">NUDIX hydrolase</fullName>
        <ecNumber evidence="6">3.6.-.-</ecNumber>
    </submittedName>
</protein>
<gene>
    <name evidence="6" type="ORF">ACFOYW_16020</name>
</gene>
<comment type="caution">
    <text evidence="6">The sequence shown here is derived from an EMBL/GenBank/DDBJ whole genome shotgun (WGS) entry which is preliminary data.</text>
</comment>
<dbReference type="Proteomes" id="UP001595900">
    <property type="component" value="Unassembled WGS sequence"/>
</dbReference>
<comment type="cofactor">
    <cofactor evidence="1">
        <name>Mg(2+)</name>
        <dbReference type="ChEBI" id="CHEBI:18420"/>
    </cofactor>
</comment>
<dbReference type="RefSeq" id="WP_390231145.1">
    <property type="nucleotide sequence ID" value="NZ_JBHSCN010000006.1"/>
</dbReference>
<dbReference type="SUPFAM" id="SSF55811">
    <property type="entry name" value="Nudix"/>
    <property type="match status" value="1"/>
</dbReference>
<evidence type="ECO:0000256" key="4">
    <source>
        <dbReference type="RuleBase" id="RU003476"/>
    </source>
</evidence>
<evidence type="ECO:0000313" key="7">
    <source>
        <dbReference type="Proteomes" id="UP001595900"/>
    </source>
</evidence>
<dbReference type="Gene3D" id="3.90.79.10">
    <property type="entry name" value="Nucleoside Triphosphate Pyrophosphohydrolase"/>
    <property type="match status" value="1"/>
</dbReference>
<dbReference type="CDD" id="cd03424">
    <property type="entry name" value="NUDIX_ADPRase_Nudt5_UGPPase_Nudt14"/>
    <property type="match status" value="1"/>
</dbReference>
<accession>A0ABV8QBP6</accession>
<dbReference type="InterPro" id="IPR020476">
    <property type="entry name" value="Nudix_hydrolase"/>
</dbReference>
<organism evidence="6 7">
    <name type="scientific">Gryllotalpicola reticulitermitis</name>
    <dbReference type="NCBI Taxonomy" id="1184153"/>
    <lineage>
        <taxon>Bacteria</taxon>
        <taxon>Bacillati</taxon>
        <taxon>Actinomycetota</taxon>
        <taxon>Actinomycetes</taxon>
        <taxon>Micrococcales</taxon>
        <taxon>Microbacteriaceae</taxon>
        <taxon>Gryllotalpicola</taxon>
    </lineage>
</organism>
<dbReference type="PANTHER" id="PTHR11839:SF18">
    <property type="entry name" value="NUDIX HYDROLASE DOMAIN-CONTAINING PROTEIN"/>
    <property type="match status" value="1"/>
</dbReference>
<evidence type="ECO:0000259" key="5">
    <source>
        <dbReference type="PROSITE" id="PS51462"/>
    </source>
</evidence>
<dbReference type="InterPro" id="IPR000086">
    <property type="entry name" value="NUDIX_hydrolase_dom"/>
</dbReference>
<dbReference type="Pfam" id="PF00293">
    <property type="entry name" value="NUDIX"/>
    <property type="match status" value="1"/>
</dbReference>
<name>A0ABV8QBP6_9MICO</name>
<evidence type="ECO:0000256" key="3">
    <source>
        <dbReference type="ARBA" id="ARBA00022801"/>
    </source>
</evidence>
<keyword evidence="7" id="KW-1185">Reference proteome</keyword>
<feature type="domain" description="Nudix hydrolase" evidence="5">
    <location>
        <begin position="55"/>
        <end position="184"/>
    </location>
</feature>
<dbReference type="PROSITE" id="PS00893">
    <property type="entry name" value="NUDIX_BOX"/>
    <property type="match status" value="1"/>
</dbReference>
<dbReference type="InterPro" id="IPR015797">
    <property type="entry name" value="NUDIX_hydrolase-like_dom_sf"/>
</dbReference>
<evidence type="ECO:0000256" key="2">
    <source>
        <dbReference type="ARBA" id="ARBA00005582"/>
    </source>
</evidence>
<sequence length="195" mass="21513">MSDDLRGFDVEAMGRPSELLTVQHGERTLYDNPWVRLVKVDIVPPDGHRFEHHVVRLQTVALMLVVNDADEVLMLWRYRFPVDAWGWELPGGIVAPGEEPEVTAVRETVEETGWEPSVPTRLASFQPMPGMVDTPHVLFQSRGAVKVAEPSDEEEAAIVRWVPLALVRQLIDAGLVLGAGSLVALLRLLAGDAPA</sequence>
<dbReference type="PRINTS" id="PR00502">
    <property type="entry name" value="NUDIXFAMILY"/>
</dbReference>
<comment type="similarity">
    <text evidence="2 4">Belongs to the Nudix hydrolase family.</text>
</comment>
<evidence type="ECO:0000256" key="1">
    <source>
        <dbReference type="ARBA" id="ARBA00001946"/>
    </source>
</evidence>
<keyword evidence="3 4" id="KW-0378">Hydrolase</keyword>
<dbReference type="EMBL" id="JBHSCN010000006">
    <property type="protein sequence ID" value="MFC4244881.1"/>
    <property type="molecule type" value="Genomic_DNA"/>
</dbReference>
<evidence type="ECO:0000313" key="6">
    <source>
        <dbReference type="EMBL" id="MFC4244881.1"/>
    </source>
</evidence>